<evidence type="ECO:0000259" key="2">
    <source>
        <dbReference type="Pfam" id="PF04083"/>
    </source>
</evidence>
<evidence type="ECO:0000313" key="3">
    <source>
        <dbReference type="EMBL" id="PRP77955.1"/>
    </source>
</evidence>
<feature type="transmembrane region" description="Helical" evidence="1">
    <location>
        <begin position="19"/>
        <end position="35"/>
    </location>
</feature>
<dbReference type="PANTHER" id="PTHR11005">
    <property type="entry name" value="LYSOSOMAL ACID LIPASE-RELATED"/>
    <property type="match status" value="1"/>
</dbReference>
<dbReference type="Gene3D" id="3.40.50.1820">
    <property type="entry name" value="alpha/beta hydrolase"/>
    <property type="match status" value="1"/>
</dbReference>
<keyword evidence="1" id="KW-1133">Transmembrane helix</keyword>
<proteinExistence type="predicted"/>
<evidence type="ECO:0000313" key="4">
    <source>
        <dbReference type="Proteomes" id="UP000241769"/>
    </source>
</evidence>
<dbReference type="GO" id="GO:0006629">
    <property type="term" value="P:lipid metabolic process"/>
    <property type="evidence" value="ECO:0007669"/>
    <property type="project" value="InterPro"/>
</dbReference>
<dbReference type="InterPro" id="IPR029058">
    <property type="entry name" value="AB_hydrolase_fold"/>
</dbReference>
<keyword evidence="4" id="KW-1185">Reference proteome</keyword>
<dbReference type="EMBL" id="MDYQ01000250">
    <property type="protein sequence ID" value="PRP77955.1"/>
    <property type="molecule type" value="Genomic_DNA"/>
</dbReference>
<reference evidence="3 4" key="1">
    <citation type="journal article" date="2018" name="Genome Biol. Evol.">
        <title>Multiple Roots of Fruiting Body Formation in Amoebozoa.</title>
        <authorList>
            <person name="Hillmann F."/>
            <person name="Forbes G."/>
            <person name="Novohradska S."/>
            <person name="Ferling I."/>
            <person name="Riege K."/>
            <person name="Groth M."/>
            <person name="Westermann M."/>
            <person name="Marz M."/>
            <person name="Spaller T."/>
            <person name="Winckler T."/>
            <person name="Schaap P."/>
            <person name="Glockner G."/>
        </authorList>
    </citation>
    <scope>NUCLEOTIDE SEQUENCE [LARGE SCALE GENOMIC DNA]</scope>
    <source>
        <strain evidence="3 4">Jena</strain>
    </source>
</reference>
<dbReference type="Proteomes" id="UP000241769">
    <property type="component" value="Unassembled WGS sequence"/>
</dbReference>
<feature type="non-terminal residue" evidence="3">
    <location>
        <position position="174"/>
    </location>
</feature>
<keyword evidence="1" id="KW-0472">Membrane</keyword>
<dbReference type="AlphaFoldDB" id="A0A2P6N1Y3"/>
<dbReference type="Pfam" id="PF04083">
    <property type="entry name" value="Abhydro_lipase"/>
    <property type="match status" value="1"/>
</dbReference>
<dbReference type="InParanoid" id="A0A2P6N1Y3"/>
<evidence type="ECO:0000256" key="1">
    <source>
        <dbReference type="SAM" id="Phobius"/>
    </source>
</evidence>
<gene>
    <name evidence="3" type="ORF">PROFUN_08489</name>
</gene>
<dbReference type="InterPro" id="IPR006693">
    <property type="entry name" value="AB_hydrolase_lipase"/>
</dbReference>
<accession>A0A2P6N1Y3</accession>
<keyword evidence="1" id="KW-0812">Transmembrane</keyword>
<feature type="domain" description="Partial AB-hydrolase lipase" evidence="2">
    <location>
        <begin position="79"/>
        <end position="168"/>
    </location>
</feature>
<organism evidence="3 4">
    <name type="scientific">Planoprotostelium fungivorum</name>
    <dbReference type="NCBI Taxonomy" id="1890364"/>
    <lineage>
        <taxon>Eukaryota</taxon>
        <taxon>Amoebozoa</taxon>
        <taxon>Evosea</taxon>
        <taxon>Variosea</taxon>
        <taxon>Cavosteliida</taxon>
        <taxon>Cavosteliaceae</taxon>
        <taxon>Planoprotostelium</taxon>
    </lineage>
</organism>
<comment type="caution">
    <text evidence="3">The sequence shown here is derived from an EMBL/GenBank/DDBJ whole genome shotgun (WGS) entry which is preliminary data.</text>
</comment>
<name>A0A2P6N1Y3_9EUKA</name>
<sequence>MDYVQDLSSPLRIRSRMSILWWAFQLFAAAAFLMLDVAFRVSVYFVLVPGALVRYVFGLKEKPKPKPTEAQLDLDRSFVEFVESRGFQVEEYTVQTEDGYLLTLHRILPKNYKGEYNGNYKDLHGDLAGPGNGHSNGRSKNTAYLSVPCRGVIFFQHGFLQSSECWVFRKDNDQ</sequence>
<protein>
    <recommendedName>
        <fullName evidence="2">Partial AB-hydrolase lipase domain-containing protein</fullName>
    </recommendedName>
</protein>
<dbReference type="SUPFAM" id="SSF53474">
    <property type="entry name" value="alpha/beta-Hydrolases"/>
    <property type="match status" value="1"/>
</dbReference>
<dbReference type="OrthoDB" id="9974421at2759"/>